<comment type="catalytic activity">
    <reaction evidence="1">
        <text>ATP + protein L-histidine = ADP + protein N-phospho-L-histidine.</text>
        <dbReference type="EC" id="2.7.13.3"/>
    </reaction>
</comment>
<evidence type="ECO:0000256" key="6">
    <source>
        <dbReference type="ARBA" id="ARBA00023012"/>
    </source>
</evidence>
<dbReference type="GO" id="GO:0005886">
    <property type="term" value="C:plasma membrane"/>
    <property type="evidence" value="ECO:0007669"/>
    <property type="project" value="TreeGrafter"/>
</dbReference>
<gene>
    <name evidence="9" type="ORF">UFOPK2289_01040</name>
    <name evidence="10" type="ORF">UFOPK2822_00320</name>
    <name evidence="11" type="ORF">UFOPK3346_00440</name>
    <name evidence="12" type="ORF">UFOPK3670_00356</name>
    <name evidence="13" type="ORF">UFOPK4308_00116</name>
</gene>
<dbReference type="FunFam" id="1.10.287.130:FF:000001">
    <property type="entry name" value="Two-component sensor histidine kinase"/>
    <property type="match status" value="1"/>
</dbReference>
<dbReference type="SUPFAM" id="SSF55874">
    <property type="entry name" value="ATPase domain of HSP90 chaperone/DNA topoisomerase II/histidine kinase"/>
    <property type="match status" value="1"/>
</dbReference>
<keyword evidence="5" id="KW-0418">Kinase</keyword>
<evidence type="ECO:0000259" key="8">
    <source>
        <dbReference type="PROSITE" id="PS50109"/>
    </source>
</evidence>
<dbReference type="SMART" id="SM00388">
    <property type="entry name" value="HisKA"/>
    <property type="match status" value="1"/>
</dbReference>
<name>A0A6J7CS39_9ZZZZ</name>
<dbReference type="PRINTS" id="PR00344">
    <property type="entry name" value="BCTRLSENSOR"/>
</dbReference>
<dbReference type="GO" id="GO:0016036">
    <property type="term" value="P:cellular response to phosphate starvation"/>
    <property type="evidence" value="ECO:0007669"/>
    <property type="project" value="TreeGrafter"/>
</dbReference>
<proteinExistence type="predicted"/>
<dbReference type="InterPro" id="IPR004358">
    <property type="entry name" value="Sig_transdc_His_kin-like_C"/>
</dbReference>
<dbReference type="EMBL" id="CAEZWT010000031">
    <property type="protein sequence ID" value="CAB4669434.1"/>
    <property type="molecule type" value="Genomic_DNA"/>
</dbReference>
<dbReference type="AlphaFoldDB" id="A0A6J7CS39"/>
<dbReference type="GO" id="GO:0000155">
    <property type="term" value="F:phosphorelay sensor kinase activity"/>
    <property type="evidence" value="ECO:0007669"/>
    <property type="project" value="InterPro"/>
</dbReference>
<dbReference type="PANTHER" id="PTHR45453:SF1">
    <property type="entry name" value="PHOSPHATE REGULON SENSOR PROTEIN PHOR"/>
    <property type="match status" value="1"/>
</dbReference>
<evidence type="ECO:0000256" key="1">
    <source>
        <dbReference type="ARBA" id="ARBA00000085"/>
    </source>
</evidence>
<dbReference type="EMBL" id="CAFBQL010000001">
    <property type="protein sequence ID" value="CAB5051828.1"/>
    <property type="molecule type" value="Genomic_DNA"/>
</dbReference>
<dbReference type="EMBL" id="CAFBMV010000002">
    <property type="protein sequence ID" value="CAB4915890.1"/>
    <property type="molecule type" value="Genomic_DNA"/>
</dbReference>
<dbReference type="InterPro" id="IPR050351">
    <property type="entry name" value="BphY/WalK/GraS-like"/>
</dbReference>
<evidence type="ECO:0000313" key="9">
    <source>
        <dbReference type="EMBL" id="CAB4669434.1"/>
    </source>
</evidence>
<dbReference type="EMBL" id="CAEZZC010000003">
    <property type="protein sequence ID" value="CAB4743212.1"/>
    <property type="molecule type" value="Genomic_DNA"/>
</dbReference>
<evidence type="ECO:0000256" key="3">
    <source>
        <dbReference type="ARBA" id="ARBA00022553"/>
    </source>
</evidence>
<reference evidence="11" key="1">
    <citation type="submission" date="2020-05" db="EMBL/GenBank/DDBJ databases">
        <authorList>
            <person name="Chiriac C."/>
            <person name="Salcher M."/>
            <person name="Ghai R."/>
            <person name="Kavagutti S V."/>
        </authorList>
    </citation>
    <scope>NUCLEOTIDE SEQUENCE</scope>
</reference>
<dbReference type="InterPro" id="IPR005467">
    <property type="entry name" value="His_kinase_dom"/>
</dbReference>
<dbReference type="Pfam" id="PF00512">
    <property type="entry name" value="HisKA"/>
    <property type="match status" value="1"/>
</dbReference>
<dbReference type="InterPro" id="IPR003594">
    <property type="entry name" value="HATPase_dom"/>
</dbReference>
<sequence>MQRLLKSLVASALLVLVTGSFSFFMINTSHQYAITRIDEAITDINNQMKSSEGDSLSNLLSLASESKVRFSVALVPADGELTVLLDSDASLNRTLTSQESALVSNSTASLNLGTNNRVRAFSLGGGDYALIAASTEEADRNQQQSLRFLALFEALLFALTLAISGYILKTRSLRISAALINQEISSRERMQRFLGDAAHELRTPLTVIRGYNELLSKETHLAEQGRTKFQERISVEVKRMEALVSDLLLLAELGEKNSVENEIIDLHKMIEGFIEDLAILEPTRSVTFLGSTPTNIHGSRTLISQLLSNIFSNARRHTSPDASISLKLKTDATGTTLIYEDTGPGLPVEVLASLEGEFIRFNTGRSRSAGGSGLGLSIMKSIMDAHSGKIQFTNGIENGLILKVTFPTLGKN</sequence>
<keyword evidence="3" id="KW-0597">Phosphoprotein</keyword>
<keyword evidence="6" id="KW-0902">Two-component regulatory system</keyword>
<feature type="transmembrane region" description="Helical" evidence="7">
    <location>
        <begin position="148"/>
        <end position="168"/>
    </location>
</feature>
<dbReference type="Gene3D" id="3.30.565.10">
    <property type="entry name" value="Histidine kinase-like ATPase, C-terminal domain"/>
    <property type="match status" value="1"/>
</dbReference>
<evidence type="ECO:0000313" key="12">
    <source>
        <dbReference type="EMBL" id="CAB4915890.1"/>
    </source>
</evidence>
<evidence type="ECO:0000256" key="7">
    <source>
        <dbReference type="SAM" id="Phobius"/>
    </source>
</evidence>
<dbReference type="PROSITE" id="PS50109">
    <property type="entry name" value="HIS_KIN"/>
    <property type="match status" value="1"/>
</dbReference>
<dbReference type="Pfam" id="PF02518">
    <property type="entry name" value="HATPase_c"/>
    <property type="match status" value="1"/>
</dbReference>
<keyword evidence="4" id="KW-0808">Transferase</keyword>
<evidence type="ECO:0000256" key="5">
    <source>
        <dbReference type="ARBA" id="ARBA00022777"/>
    </source>
</evidence>
<dbReference type="InterPro" id="IPR003661">
    <property type="entry name" value="HisK_dim/P_dom"/>
</dbReference>
<feature type="domain" description="Histidine kinase" evidence="8">
    <location>
        <begin position="196"/>
        <end position="410"/>
    </location>
</feature>
<keyword evidence="7" id="KW-0472">Membrane</keyword>
<dbReference type="SUPFAM" id="SSF47384">
    <property type="entry name" value="Homodimeric domain of signal transducing histidine kinase"/>
    <property type="match status" value="1"/>
</dbReference>
<evidence type="ECO:0000313" key="10">
    <source>
        <dbReference type="EMBL" id="CAB4743212.1"/>
    </source>
</evidence>
<dbReference type="InterPro" id="IPR036890">
    <property type="entry name" value="HATPase_C_sf"/>
</dbReference>
<dbReference type="EC" id="2.7.13.3" evidence="2"/>
<dbReference type="GO" id="GO:0004721">
    <property type="term" value="F:phosphoprotein phosphatase activity"/>
    <property type="evidence" value="ECO:0007669"/>
    <property type="project" value="TreeGrafter"/>
</dbReference>
<dbReference type="Gene3D" id="1.10.287.130">
    <property type="match status" value="1"/>
</dbReference>
<evidence type="ECO:0000313" key="13">
    <source>
        <dbReference type="EMBL" id="CAB5051828.1"/>
    </source>
</evidence>
<dbReference type="PANTHER" id="PTHR45453">
    <property type="entry name" value="PHOSPHATE REGULON SENSOR PROTEIN PHOR"/>
    <property type="match status" value="1"/>
</dbReference>
<keyword evidence="7" id="KW-0812">Transmembrane</keyword>
<keyword evidence="7" id="KW-1133">Transmembrane helix</keyword>
<dbReference type="SMART" id="SM00387">
    <property type="entry name" value="HATPase_c"/>
    <property type="match status" value="1"/>
</dbReference>
<accession>A0A6J7CS39</accession>
<dbReference type="CDD" id="cd00082">
    <property type="entry name" value="HisKA"/>
    <property type="match status" value="1"/>
</dbReference>
<organism evidence="11">
    <name type="scientific">freshwater metagenome</name>
    <dbReference type="NCBI Taxonomy" id="449393"/>
    <lineage>
        <taxon>unclassified sequences</taxon>
        <taxon>metagenomes</taxon>
        <taxon>ecological metagenomes</taxon>
    </lineage>
</organism>
<dbReference type="InterPro" id="IPR036097">
    <property type="entry name" value="HisK_dim/P_sf"/>
</dbReference>
<evidence type="ECO:0000256" key="4">
    <source>
        <dbReference type="ARBA" id="ARBA00022679"/>
    </source>
</evidence>
<evidence type="ECO:0000256" key="2">
    <source>
        <dbReference type="ARBA" id="ARBA00012438"/>
    </source>
</evidence>
<evidence type="ECO:0000313" key="11">
    <source>
        <dbReference type="EMBL" id="CAB4860596.1"/>
    </source>
</evidence>
<dbReference type="EMBL" id="CAFBLE010000003">
    <property type="protein sequence ID" value="CAB4860596.1"/>
    <property type="molecule type" value="Genomic_DNA"/>
</dbReference>
<protein>
    <recommendedName>
        <fullName evidence="2">histidine kinase</fullName>
        <ecNumber evidence="2">2.7.13.3</ecNumber>
    </recommendedName>
</protein>